<protein>
    <recommendedName>
        <fullName evidence="4">Centromere protein U</fullName>
    </recommendedName>
    <alternativeName>
        <fullName evidence="9">MLF1-interacting protein</fullName>
    </alternativeName>
</protein>
<dbReference type="GO" id="GO:0000775">
    <property type="term" value="C:chromosome, centromeric region"/>
    <property type="evidence" value="ECO:0007669"/>
    <property type="project" value="UniProtKB-SubCell"/>
</dbReference>
<evidence type="ECO:0000256" key="2">
    <source>
        <dbReference type="ARBA" id="ARBA00004584"/>
    </source>
</evidence>
<feature type="compositionally biased region" description="Basic residues" evidence="11">
    <location>
        <begin position="363"/>
        <end position="378"/>
    </location>
</feature>
<feature type="compositionally biased region" description="Acidic residues" evidence="11">
    <location>
        <begin position="123"/>
        <end position="144"/>
    </location>
</feature>
<feature type="compositionally biased region" description="Low complexity" evidence="11">
    <location>
        <begin position="20"/>
        <end position="30"/>
    </location>
</feature>
<dbReference type="PANTHER" id="PTHR32222">
    <property type="entry name" value="CENTROMERE PROTEIN U"/>
    <property type="match status" value="1"/>
</dbReference>
<name>A0A3Q2U466_FUNHE</name>
<comment type="similarity">
    <text evidence="3">Belongs to the CENP-U/AME1 family.</text>
</comment>
<dbReference type="GO" id="GO:0005634">
    <property type="term" value="C:nucleus"/>
    <property type="evidence" value="ECO:0007669"/>
    <property type="project" value="UniProtKB-SubCell"/>
</dbReference>
<evidence type="ECO:0000256" key="10">
    <source>
        <dbReference type="SAM" id="Coils"/>
    </source>
</evidence>
<dbReference type="AlphaFoldDB" id="A0A3Q2U466"/>
<feature type="region of interest" description="Disordered" evidence="11">
    <location>
        <begin position="1"/>
        <end position="205"/>
    </location>
</feature>
<evidence type="ECO:0000256" key="4">
    <source>
        <dbReference type="ARBA" id="ARBA00016402"/>
    </source>
</evidence>
<dbReference type="GeneID" id="105918368"/>
<sequence>MRKRKGTSRPPAPGKRTQTSSPNLSSLDSESFFKGLQQNDSNPLHSTALEDHEDVQAEGQLRRNPREREESRGGKNQGAAAKRKPAGGGGGEEEQRRKSRTETGGKGRRVSLSSGAAQRQQQEEDEEARESADEEVMESEESDPVEARKNSRALLSSDDQSPEGSIWGPSPKRKRRQLLGRKRSGRSAAAPKRAGDGGRKEGRRAGRAVTQLEVVLDAVLDFCQQYRETVESAAVRGTIDFFSDSVRARLLEKISSFKDLRSIKRDNTKVGSLIEAKRLRLLNSKQELMRAERQVMLLQKEKAELQQRLADLRRGQALLHDIRELTARHLQQRRKQPATKETYGASSLAALLLEAKLPQRPSHPPRRVTGRSKKSAPK</sequence>
<organism evidence="12 13">
    <name type="scientific">Fundulus heteroclitus</name>
    <name type="common">Killifish</name>
    <name type="synonym">Mummichog</name>
    <dbReference type="NCBI Taxonomy" id="8078"/>
    <lineage>
        <taxon>Eukaryota</taxon>
        <taxon>Metazoa</taxon>
        <taxon>Chordata</taxon>
        <taxon>Craniata</taxon>
        <taxon>Vertebrata</taxon>
        <taxon>Euteleostomi</taxon>
        <taxon>Actinopterygii</taxon>
        <taxon>Neopterygii</taxon>
        <taxon>Teleostei</taxon>
        <taxon>Neoteleostei</taxon>
        <taxon>Acanthomorphata</taxon>
        <taxon>Ovalentaria</taxon>
        <taxon>Atherinomorphae</taxon>
        <taxon>Cyprinodontiformes</taxon>
        <taxon>Fundulidae</taxon>
        <taxon>Fundulus</taxon>
    </lineage>
</organism>
<evidence type="ECO:0000256" key="3">
    <source>
        <dbReference type="ARBA" id="ARBA00010440"/>
    </source>
</evidence>
<evidence type="ECO:0000256" key="1">
    <source>
        <dbReference type="ARBA" id="ARBA00004123"/>
    </source>
</evidence>
<evidence type="ECO:0000256" key="7">
    <source>
        <dbReference type="ARBA" id="ARBA00023242"/>
    </source>
</evidence>
<comment type="subcellular location">
    <subcellularLocation>
        <location evidence="2">Chromosome</location>
        <location evidence="2">Centromere</location>
    </subcellularLocation>
    <subcellularLocation>
        <location evidence="1">Nucleus</location>
    </subcellularLocation>
</comment>
<dbReference type="PANTHER" id="PTHR32222:SF1">
    <property type="entry name" value="CENTROMERE PROTEIN U"/>
    <property type="match status" value="1"/>
</dbReference>
<feature type="region of interest" description="Disordered" evidence="11">
    <location>
        <begin position="354"/>
        <end position="378"/>
    </location>
</feature>
<keyword evidence="8" id="KW-0137">Centromere</keyword>
<reference evidence="12" key="1">
    <citation type="submission" date="2025-08" db="UniProtKB">
        <authorList>
            <consortium name="Ensembl"/>
        </authorList>
    </citation>
    <scope>IDENTIFICATION</scope>
</reference>
<feature type="compositionally biased region" description="Basic and acidic residues" evidence="11">
    <location>
        <begin position="193"/>
        <end position="204"/>
    </location>
</feature>
<feature type="coiled-coil region" evidence="10">
    <location>
        <begin position="274"/>
        <end position="315"/>
    </location>
</feature>
<keyword evidence="6 10" id="KW-0175">Coiled coil</keyword>
<dbReference type="GeneTree" id="ENSGT00390000015511"/>
<dbReference type="Ensembl" id="ENSFHET00000007557.1">
    <property type="protein sequence ID" value="ENSFHEP00000024525.1"/>
    <property type="gene ID" value="ENSFHEG00000006158.1"/>
</dbReference>
<evidence type="ECO:0000313" key="13">
    <source>
        <dbReference type="Proteomes" id="UP000265000"/>
    </source>
</evidence>
<dbReference type="InterPro" id="IPR025214">
    <property type="entry name" value="CENP-U"/>
</dbReference>
<feature type="compositionally biased region" description="Polar residues" evidence="11">
    <location>
        <begin position="153"/>
        <end position="163"/>
    </location>
</feature>
<dbReference type="OrthoDB" id="8959258at2759"/>
<evidence type="ECO:0000256" key="5">
    <source>
        <dbReference type="ARBA" id="ARBA00022454"/>
    </source>
</evidence>
<dbReference type="Pfam" id="PF13097">
    <property type="entry name" value="CENP-U"/>
    <property type="match status" value="1"/>
</dbReference>
<reference evidence="12" key="2">
    <citation type="submission" date="2025-09" db="UniProtKB">
        <authorList>
            <consortium name="Ensembl"/>
        </authorList>
    </citation>
    <scope>IDENTIFICATION</scope>
</reference>
<dbReference type="Proteomes" id="UP000265000">
    <property type="component" value="Unplaced"/>
</dbReference>
<feature type="compositionally biased region" description="Basic residues" evidence="11">
    <location>
        <begin position="171"/>
        <end position="185"/>
    </location>
</feature>
<evidence type="ECO:0000313" key="12">
    <source>
        <dbReference type="Ensembl" id="ENSFHEP00000024525.1"/>
    </source>
</evidence>
<dbReference type="STRING" id="8078.ENSFHEP00000024525"/>
<evidence type="ECO:0000256" key="11">
    <source>
        <dbReference type="SAM" id="MobiDB-lite"/>
    </source>
</evidence>
<keyword evidence="13" id="KW-1185">Reference proteome</keyword>
<evidence type="ECO:0000256" key="8">
    <source>
        <dbReference type="ARBA" id="ARBA00023328"/>
    </source>
</evidence>
<keyword evidence="7" id="KW-0539">Nucleus</keyword>
<feature type="compositionally biased region" description="Basic and acidic residues" evidence="11">
    <location>
        <begin position="60"/>
        <end position="73"/>
    </location>
</feature>
<keyword evidence="5" id="KW-0158">Chromosome</keyword>
<evidence type="ECO:0000256" key="9">
    <source>
        <dbReference type="ARBA" id="ARBA00031456"/>
    </source>
</evidence>
<proteinExistence type="inferred from homology"/>
<feature type="compositionally biased region" description="Polar residues" evidence="11">
    <location>
        <begin position="36"/>
        <end position="45"/>
    </location>
</feature>
<evidence type="ECO:0000256" key="6">
    <source>
        <dbReference type="ARBA" id="ARBA00023054"/>
    </source>
</evidence>
<feature type="compositionally biased region" description="Basic and acidic residues" evidence="11">
    <location>
        <begin position="93"/>
        <end position="105"/>
    </location>
</feature>
<accession>A0A3Q2U466</accession>